<evidence type="ECO:0000256" key="9">
    <source>
        <dbReference type="SAM" id="SignalP"/>
    </source>
</evidence>
<dbReference type="PANTHER" id="PTHR31375">
    <property type="match status" value="1"/>
</dbReference>
<evidence type="ECO:0000256" key="5">
    <source>
        <dbReference type="ARBA" id="ARBA00022801"/>
    </source>
</evidence>
<protein>
    <recommendedName>
        <fullName evidence="12">Polygalacturonase</fullName>
    </recommendedName>
</protein>
<gene>
    <name evidence="10" type="ORF">LTRI10_LOCUS12221</name>
</gene>
<dbReference type="InterPro" id="IPR000743">
    <property type="entry name" value="Glyco_hydro_28"/>
</dbReference>
<proteinExistence type="inferred from homology"/>
<keyword evidence="7" id="KW-0961">Cell wall biogenesis/degradation</keyword>
<evidence type="ECO:0000256" key="1">
    <source>
        <dbReference type="ARBA" id="ARBA00004191"/>
    </source>
</evidence>
<dbReference type="GO" id="GO:0004650">
    <property type="term" value="F:polygalacturonase activity"/>
    <property type="evidence" value="ECO:0007669"/>
    <property type="project" value="InterPro"/>
</dbReference>
<evidence type="ECO:0000256" key="2">
    <source>
        <dbReference type="ARBA" id="ARBA00008834"/>
    </source>
</evidence>
<keyword evidence="5 8" id="KW-0378">Hydrolase</keyword>
<evidence type="ECO:0000256" key="4">
    <source>
        <dbReference type="ARBA" id="ARBA00022525"/>
    </source>
</evidence>
<dbReference type="InterPro" id="IPR006626">
    <property type="entry name" value="PbH1"/>
</dbReference>
<name>A0AAV2D858_9ROSI</name>
<feature type="chain" id="PRO_5043752038" description="Polygalacturonase" evidence="9">
    <location>
        <begin position="25"/>
        <end position="403"/>
    </location>
</feature>
<evidence type="ECO:0008006" key="12">
    <source>
        <dbReference type="Google" id="ProtNLM"/>
    </source>
</evidence>
<evidence type="ECO:0000313" key="11">
    <source>
        <dbReference type="Proteomes" id="UP001497516"/>
    </source>
</evidence>
<dbReference type="Proteomes" id="UP001497516">
    <property type="component" value="Chromosome 2"/>
</dbReference>
<dbReference type="GO" id="GO:0071555">
    <property type="term" value="P:cell wall organization"/>
    <property type="evidence" value="ECO:0007669"/>
    <property type="project" value="UniProtKB-KW"/>
</dbReference>
<dbReference type="Pfam" id="PF00295">
    <property type="entry name" value="Glyco_hydro_28"/>
    <property type="match status" value="1"/>
</dbReference>
<dbReference type="InterPro" id="IPR011050">
    <property type="entry name" value="Pectin_lyase_fold/virulence"/>
</dbReference>
<dbReference type="AlphaFoldDB" id="A0AAV2D858"/>
<dbReference type="EMBL" id="OZ034815">
    <property type="protein sequence ID" value="CAL1369801.1"/>
    <property type="molecule type" value="Genomic_DNA"/>
</dbReference>
<keyword evidence="4" id="KW-0964">Secreted</keyword>
<evidence type="ECO:0000313" key="10">
    <source>
        <dbReference type="EMBL" id="CAL1369801.1"/>
    </source>
</evidence>
<accession>A0AAV2D858</accession>
<comment type="similarity">
    <text evidence="2 8">Belongs to the glycosyl hydrolase 28 family.</text>
</comment>
<dbReference type="Gene3D" id="2.160.20.10">
    <property type="entry name" value="Single-stranded right-handed beta-helix, Pectin lyase-like"/>
    <property type="match status" value="1"/>
</dbReference>
<dbReference type="SUPFAM" id="SSF51126">
    <property type="entry name" value="Pectin lyase-like"/>
    <property type="match status" value="1"/>
</dbReference>
<keyword evidence="11" id="KW-1185">Reference proteome</keyword>
<keyword evidence="3" id="KW-0134">Cell wall</keyword>
<evidence type="ECO:0000256" key="8">
    <source>
        <dbReference type="RuleBase" id="RU361169"/>
    </source>
</evidence>
<comment type="subcellular location">
    <subcellularLocation>
        <location evidence="1">Secreted</location>
        <location evidence="1">Cell wall</location>
    </subcellularLocation>
</comment>
<evidence type="ECO:0000256" key="7">
    <source>
        <dbReference type="ARBA" id="ARBA00023316"/>
    </source>
</evidence>
<organism evidence="10 11">
    <name type="scientific">Linum trigynum</name>
    <dbReference type="NCBI Taxonomy" id="586398"/>
    <lineage>
        <taxon>Eukaryota</taxon>
        <taxon>Viridiplantae</taxon>
        <taxon>Streptophyta</taxon>
        <taxon>Embryophyta</taxon>
        <taxon>Tracheophyta</taxon>
        <taxon>Spermatophyta</taxon>
        <taxon>Magnoliopsida</taxon>
        <taxon>eudicotyledons</taxon>
        <taxon>Gunneridae</taxon>
        <taxon>Pentapetalae</taxon>
        <taxon>rosids</taxon>
        <taxon>fabids</taxon>
        <taxon>Malpighiales</taxon>
        <taxon>Linaceae</taxon>
        <taxon>Linum</taxon>
    </lineage>
</organism>
<dbReference type="GO" id="GO:0005975">
    <property type="term" value="P:carbohydrate metabolic process"/>
    <property type="evidence" value="ECO:0007669"/>
    <property type="project" value="InterPro"/>
</dbReference>
<dbReference type="InterPro" id="IPR012334">
    <property type="entry name" value="Pectin_lyas_fold"/>
</dbReference>
<evidence type="ECO:0000256" key="6">
    <source>
        <dbReference type="ARBA" id="ARBA00023295"/>
    </source>
</evidence>
<feature type="signal peptide" evidence="9">
    <location>
        <begin position="1"/>
        <end position="24"/>
    </location>
</feature>
<dbReference type="FunFam" id="2.160.20.10:FF:000004">
    <property type="entry name" value="Pectin lyase-like superfamily protein"/>
    <property type="match status" value="1"/>
</dbReference>
<dbReference type="SMART" id="SM00710">
    <property type="entry name" value="PbH1"/>
    <property type="match status" value="5"/>
</dbReference>
<sequence length="403" mass="43497">MVKYFSSLFLAVVLFLAAASPASASRPSVYRLTDYGARADPRTDSTTAFSEAWNKACSDPNPSTVYVPHGKFHLRDIEFEGPCKSNDITVHIDGTLVAPSDYSVIGNAGNWIRFNEVDGVRISGGILDGQGTGLWSCKLHGRKDCPVGARNLHITNSNNVAVDGLTSVNSQKFHIAVTGSQNVKLQHITVHAPGNSPNTDGIHVAKSSFVTVLNSTISTGDDCVSMGPGARNVWIEWVGCGPGHGISIGSLGWRFQEPGVENVTVKRVHFKETTNGLRIKTWARPSLGFVRNVLFHHVVMDGVKNPIVVDQNYCPGNKNCPSKASGIKVKDIRYKSVAGTSRSKVAVRFDCSRTNPCTEIKMHDVKLTYVGGGGRGNKKAATLCRHAKGTTSGFVTPMVRWFS</sequence>
<reference evidence="10 11" key="1">
    <citation type="submission" date="2024-04" db="EMBL/GenBank/DDBJ databases">
        <authorList>
            <person name="Fracassetti M."/>
        </authorList>
    </citation>
    <scope>NUCLEOTIDE SEQUENCE [LARGE SCALE GENOMIC DNA]</scope>
</reference>
<keyword evidence="6 8" id="KW-0326">Glycosidase</keyword>
<keyword evidence="9" id="KW-0732">Signal</keyword>
<evidence type="ECO:0000256" key="3">
    <source>
        <dbReference type="ARBA" id="ARBA00022512"/>
    </source>
</evidence>